<accession>A0A7K5P1T9</accession>
<comment type="caution">
    <text evidence="1">The sequence shown here is derived from an EMBL/GenBank/DDBJ whole genome shotgun (WGS) entry which is preliminary data.</text>
</comment>
<dbReference type="EMBL" id="VYZF01009759">
    <property type="protein sequence ID" value="NWT49438.1"/>
    <property type="molecule type" value="Genomic_DNA"/>
</dbReference>
<dbReference type="Proteomes" id="UP000524558">
    <property type="component" value="Unassembled WGS sequence"/>
</dbReference>
<name>A0A7K5P1T9_CHRMC</name>
<evidence type="ECO:0000313" key="1">
    <source>
        <dbReference type="EMBL" id="NWT49438.1"/>
    </source>
</evidence>
<reference evidence="1 2" key="1">
    <citation type="submission" date="2019-09" db="EMBL/GenBank/DDBJ databases">
        <title>Bird 10,000 Genomes (B10K) Project - Family phase.</title>
        <authorList>
            <person name="Zhang G."/>
        </authorList>
    </citation>
    <scope>NUCLEOTIDE SEQUENCE [LARGE SCALE GENOMIC DNA]</scope>
    <source>
        <strain evidence="1">B10K-DU-021-33</strain>
        <tissue evidence="1">Mixed tissue sample</tissue>
    </source>
</reference>
<protein>
    <submittedName>
        <fullName evidence="1">IPIL1 protein</fullName>
    </submittedName>
</protein>
<proteinExistence type="predicted"/>
<feature type="non-terminal residue" evidence="1">
    <location>
        <position position="1"/>
    </location>
</feature>
<gene>
    <name evidence="1" type="primary">Itpripl1_8</name>
    <name evidence="1" type="ORF">CHRMAC_R15639</name>
</gene>
<feature type="non-terminal residue" evidence="1">
    <location>
        <position position="68"/>
    </location>
</feature>
<keyword evidence="2" id="KW-1185">Reference proteome</keyword>
<organism evidence="1 2">
    <name type="scientific">Chroicocephalus maculipennis</name>
    <name type="common">Brown-hooded gull</name>
    <name type="synonym">Larus maculipennis</name>
    <dbReference type="NCBI Taxonomy" id="287016"/>
    <lineage>
        <taxon>Eukaryota</taxon>
        <taxon>Metazoa</taxon>
        <taxon>Chordata</taxon>
        <taxon>Craniata</taxon>
        <taxon>Vertebrata</taxon>
        <taxon>Euteleostomi</taxon>
        <taxon>Archelosauria</taxon>
        <taxon>Archosauria</taxon>
        <taxon>Dinosauria</taxon>
        <taxon>Saurischia</taxon>
        <taxon>Theropoda</taxon>
        <taxon>Coelurosauria</taxon>
        <taxon>Aves</taxon>
        <taxon>Neognathae</taxon>
        <taxon>Neoaves</taxon>
        <taxon>Charadriiformes</taxon>
        <taxon>Laridae</taxon>
        <taxon>Chroicocephalus</taxon>
    </lineage>
</organism>
<sequence length="68" mass="7548">KVVEELVDELLSACHRLSRNNFNLLLQPAIGVGCVYEGWSAQEDNVVYRLLVPLQPPPGHAFCLEQGT</sequence>
<evidence type="ECO:0000313" key="2">
    <source>
        <dbReference type="Proteomes" id="UP000524558"/>
    </source>
</evidence>
<dbReference type="AlphaFoldDB" id="A0A7K5P1T9"/>